<keyword evidence="3" id="KW-1185">Reference proteome</keyword>
<dbReference type="Proteomes" id="UP000316614">
    <property type="component" value="Chromosome"/>
</dbReference>
<name>A0A514CN71_9BACT</name>
<protein>
    <submittedName>
        <fullName evidence="2">Uncharacterized protein</fullName>
    </submittedName>
</protein>
<reference evidence="2 3" key="1">
    <citation type="submission" date="2019-06" db="EMBL/GenBank/DDBJ databases">
        <title>Echinicola alkalisoli sp. nov. isolated from saline soil.</title>
        <authorList>
            <person name="Sun J.-Q."/>
            <person name="Xu L."/>
        </authorList>
    </citation>
    <scope>NUCLEOTIDE SEQUENCE [LARGE SCALE GENOMIC DNA]</scope>
    <source>
        <strain evidence="2 3">LN3S3</strain>
    </source>
</reference>
<keyword evidence="1" id="KW-0812">Transmembrane</keyword>
<dbReference type="RefSeq" id="WP_141616369.1">
    <property type="nucleotide sequence ID" value="NZ_CP041253.1"/>
</dbReference>
<dbReference type="OrthoDB" id="852748at2"/>
<sequence>MKKLITYAVILLVVAYFSYQYPWFAFVLLALLGGMIIYMLMAGIILMWRNKLLVKRFYSPMTMLGIVLTGLVIGLLRPLPDPIISSDDSSKVLAHAYSTDQGDRMNLQFFVPPFRKEMRRRDSVRLKQVREVMDRESEFSPIDRFHAAFILHHNPMHDSFLYEQAHSLAKKAASAPELKDNYQVQWLAKATYDRWMLSIGRSQKYATQGGVSFSIE</sequence>
<gene>
    <name evidence="2" type="ORF">FKX85_19820</name>
</gene>
<feature type="transmembrane region" description="Helical" evidence="1">
    <location>
        <begin position="57"/>
        <end position="76"/>
    </location>
</feature>
<accession>A0A514CN71</accession>
<evidence type="ECO:0000256" key="1">
    <source>
        <dbReference type="SAM" id="Phobius"/>
    </source>
</evidence>
<dbReference type="AlphaFoldDB" id="A0A514CN71"/>
<evidence type="ECO:0000313" key="2">
    <source>
        <dbReference type="EMBL" id="QDH81154.1"/>
    </source>
</evidence>
<dbReference type="EMBL" id="CP041253">
    <property type="protein sequence ID" value="QDH81154.1"/>
    <property type="molecule type" value="Genomic_DNA"/>
</dbReference>
<evidence type="ECO:0000313" key="3">
    <source>
        <dbReference type="Proteomes" id="UP000316614"/>
    </source>
</evidence>
<feature type="transmembrane region" description="Helical" evidence="1">
    <location>
        <begin position="25"/>
        <end position="48"/>
    </location>
</feature>
<keyword evidence="1" id="KW-1133">Transmembrane helix</keyword>
<keyword evidence="1" id="KW-0472">Membrane</keyword>
<organism evidence="2 3">
    <name type="scientific">Echinicola soli</name>
    <dbReference type="NCBI Taxonomy" id="2591634"/>
    <lineage>
        <taxon>Bacteria</taxon>
        <taxon>Pseudomonadati</taxon>
        <taxon>Bacteroidota</taxon>
        <taxon>Cytophagia</taxon>
        <taxon>Cytophagales</taxon>
        <taxon>Cyclobacteriaceae</taxon>
        <taxon>Echinicola</taxon>
    </lineage>
</organism>
<proteinExistence type="predicted"/>
<dbReference type="KEGG" id="echi:FKX85_19820"/>